<dbReference type="PANTHER" id="PTHR33048:SF149">
    <property type="entry name" value="UBID FAMILY DECARBOXYLASE"/>
    <property type="match status" value="1"/>
</dbReference>
<evidence type="ECO:0000256" key="5">
    <source>
        <dbReference type="ARBA" id="ARBA00038359"/>
    </source>
</evidence>
<feature type="region of interest" description="Disordered" evidence="6">
    <location>
        <begin position="273"/>
        <end position="315"/>
    </location>
</feature>
<evidence type="ECO:0000256" key="7">
    <source>
        <dbReference type="SAM" id="Phobius"/>
    </source>
</evidence>
<feature type="transmembrane region" description="Helical" evidence="7">
    <location>
        <begin position="12"/>
        <end position="29"/>
    </location>
</feature>
<dbReference type="GO" id="GO:0016020">
    <property type="term" value="C:membrane"/>
    <property type="evidence" value="ECO:0007669"/>
    <property type="project" value="UniProtKB-SubCell"/>
</dbReference>
<dbReference type="InterPro" id="IPR049326">
    <property type="entry name" value="Rhodopsin_dom_fungi"/>
</dbReference>
<keyword evidence="4 7" id="KW-0472">Membrane</keyword>
<dbReference type="InterPro" id="IPR052337">
    <property type="entry name" value="SAT4-like"/>
</dbReference>
<feature type="transmembrane region" description="Helical" evidence="7">
    <location>
        <begin position="247"/>
        <end position="265"/>
    </location>
</feature>
<comment type="caution">
    <text evidence="9">The sequence shown here is derived from an EMBL/GenBank/DDBJ whole genome shotgun (WGS) entry which is preliminary data.</text>
</comment>
<comment type="subcellular location">
    <subcellularLocation>
        <location evidence="1">Membrane</location>
        <topology evidence="1">Multi-pass membrane protein</topology>
    </subcellularLocation>
</comment>
<dbReference type="Proteomes" id="UP000288725">
    <property type="component" value="Chromosome 6"/>
</dbReference>
<organism evidence="9 10">
    <name type="scientific">Verticillium dahliae</name>
    <name type="common">Verticillium wilt</name>
    <dbReference type="NCBI Taxonomy" id="27337"/>
    <lineage>
        <taxon>Eukaryota</taxon>
        <taxon>Fungi</taxon>
        <taxon>Dikarya</taxon>
        <taxon>Ascomycota</taxon>
        <taxon>Pezizomycotina</taxon>
        <taxon>Sordariomycetes</taxon>
        <taxon>Hypocreomycetidae</taxon>
        <taxon>Glomerellales</taxon>
        <taxon>Plectosphaerellaceae</taxon>
        <taxon>Verticillium</taxon>
    </lineage>
</organism>
<feature type="transmembrane region" description="Helical" evidence="7">
    <location>
        <begin position="176"/>
        <end position="195"/>
    </location>
</feature>
<gene>
    <name evidence="9" type="ORF">VDGE_08217</name>
</gene>
<keyword evidence="2 7" id="KW-0812">Transmembrane</keyword>
<sequence>MSHLAVETWTWYGLTWLVVVARMLSRRLLQGSFKKLQADDALMMFAMLCDTVLIAGMNIIARTNSNLIAPGTDLNFTAEDIAERESGSKWVLVVEQMQCAVIWSVKGCFLIMYNRLTMSLKQNLAVKIVAGYVVAGFIAMEVLYFGVWCRPFSQYWAVPPDNTQCSAATNHLITNAVINISSDVMIILIPMPVFLQSQIAQKKKMILCGVFALGAFTILSAILNKYYSFNEPFGSAWTFWYIRESSTALIVANLPMTWTILRRLFNLKSFNGKSSNQRSGYPSSTSHFRSMTYSRNPQSTIRGGDHDLDPSASEEQINSGFGGIPLKIYQQHKVEVTSHELGPHDGRRSSDGSFREGVTVTVTTGHRSDHDTRDLETSSSTSTVGIVKASRGI</sequence>
<feature type="transmembrane region" description="Helical" evidence="7">
    <location>
        <begin position="41"/>
        <end position="61"/>
    </location>
</feature>
<name>A0A2J8F9D1_VERDA</name>
<evidence type="ECO:0000256" key="2">
    <source>
        <dbReference type="ARBA" id="ARBA00022692"/>
    </source>
</evidence>
<evidence type="ECO:0000256" key="6">
    <source>
        <dbReference type="SAM" id="MobiDB-lite"/>
    </source>
</evidence>
<dbReference type="OrthoDB" id="3903189at2759"/>
<dbReference type="EMBL" id="RSDZ01000047">
    <property type="protein sequence ID" value="RXG46672.1"/>
    <property type="molecule type" value="Genomic_DNA"/>
</dbReference>
<feature type="region of interest" description="Disordered" evidence="6">
    <location>
        <begin position="361"/>
        <end position="383"/>
    </location>
</feature>
<reference evidence="9 10" key="1">
    <citation type="submission" date="2018-12" db="EMBL/GenBank/DDBJ databases">
        <title>Genome of Verticillium dahliae isolate Getta Getta.</title>
        <authorList>
            <person name="Gardiner D.M."/>
        </authorList>
    </citation>
    <scope>NUCLEOTIDE SEQUENCE [LARGE SCALE GENOMIC DNA]</scope>
    <source>
        <strain evidence="9 10">Getta Getta</strain>
    </source>
</reference>
<comment type="similarity">
    <text evidence="5">Belongs to the SAT4 family.</text>
</comment>
<evidence type="ECO:0000256" key="4">
    <source>
        <dbReference type="ARBA" id="ARBA00023136"/>
    </source>
</evidence>
<evidence type="ECO:0000313" key="10">
    <source>
        <dbReference type="Proteomes" id="UP000288725"/>
    </source>
</evidence>
<dbReference type="Pfam" id="PF20684">
    <property type="entry name" value="Fung_rhodopsin"/>
    <property type="match status" value="1"/>
</dbReference>
<proteinExistence type="inferred from homology"/>
<dbReference type="PANTHER" id="PTHR33048">
    <property type="entry name" value="PTH11-LIKE INTEGRAL MEMBRANE PROTEIN (AFU_ORTHOLOGUE AFUA_5G11245)"/>
    <property type="match status" value="1"/>
</dbReference>
<keyword evidence="3 7" id="KW-1133">Transmembrane helix</keyword>
<evidence type="ECO:0000256" key="1">
    <source>
        <dbReference type="ARBA" id="ARBA00004141"/>
    </source>
</evidence>
<evidence type="ECO:0000313" key="9">
    <source>
        <dbReference type="EMBL" id="RXG46672.1"/>
    </source>
</evidence>
<feature type="transmembrane region" description="Helical" evidence="7">
    <location>
        <begin position="124"/>
        <end position="147"/>
    </location>
</feature>
<evidence type="ECO:0000256" key="3">
    <source>
        <dbReference type="ARBA" id="ARBA00022989"/>
    </source>
</evidence>
<feature type="compositionally biased region" description="Basic and acidic residues" evidence="6">
    <location>
        <begin position="366"/>
        <end position="376"/>
    </location>
</feature>
<protein>
    <recommendedName>
        <fullName evidence="8">Rhodopsin domain-containing protein</fullName>
    </recommendedName>
</protein>
<feature type="domain" description="Rhodopsin" evidence="8">
    <location>
        <begin position="21"/>
        <end position="263"/>
    </location>
</feature>
<evidence type="ECO:0000259" key="8">
    <source>
        <dbReference type="Pfam" id="PF20684"/>
    </source>
</evidence>
<feature type="compositionally biased region" description="Polar residues" evidence="6">
    <location>
        <begin position="273"/>
        <end position="301"/>
    </location>
</feature>
<feature type="transmembrane region" description="Helical" evidence="7">
    <location>
        <begin position="207"/>
        <end position="227"/>
    </location>
</feature>
<accession>A0A2J8F9D1</accession>
<dbReference type="AlphaFoldDB" id="A0A2J8F9D1"/>